<feature type="domain" description="Guanylate cyclase" evidence="8">
    <location>
        <begin position="2199"/>
        <end position="2330"/>
    </location>
</feature>
<feature type="transmembrane region" description="Helical" evidence="7">
    <location>
        <begin position="1530"/>
        <end position="1550"/>
    </location>
</feature>
<keyword evidence="5 7" id="KW-0472">Membrane</keyword>
<dbReference type="GO" id="GO:0004016">
    <property type="term" value="F:adenylate cyclase activity"/>
    <property type="evidence" value="ECO:0007669"/>
    <property type="project" value="TreeGrafter"/>
</dbReference>
<dbReference type="SMART" id="SM00044">
    <property type="entry name" value="CYCc"/>
    <property type="match status" value="2"/>
</dbReference>
<dbReference type="EMBL" id="CAJJDN010000088">
    <property type="protein sequence ID" value="CAD8107233.1"/>
    <property type="molecule type" value="Genomic_DNA"/>
</dbReference>
<feature type="transmembrane region" description="Helical" evidence="7">
    <location>
        <begin position="1251"/>
        <end position="1268"/>
    </location>
</feature>
<evidence type="ECO:0000256" key="4">
    <source>
        <dbReference type="ARBA" id="ARBA00022989"/>
    </source>
</evidence>
<dbReference type="PROSITE" id="PS50125">
    <property type="entry name" value="GUANYLATE_CYCLASE_2"/>
    <property type="match status" value="2"/>
</dbReference>
<protein>
    <recommendedName>
        <fullName evidence="8">Guanylate cyclase domain-containing protein</fullName>
    </recommendedName>
</protein>
<feature type="transmembrane region" description="Helical" evidence="7">
    <location>
        <begin position="1423"/>
        <end position="1445"/>
    </location>
</feature>
<dbReference type="Proteomes" id="UP000692954">
    <property type="component" value="Unassembled WGS sequence"/>
</dbReference>
<dbReference type="GO" id="GO:0007189">
    <property type="term" value="P:adenylate cyclase-activating G protein-coupled receptor signaling pathway"/>
    <property type="evidence" value="ECO:0007669"/>
    <property type="project" value="TreeGrafter"/>
</dbReference>
<feature type="transmembrane region" description="Helical" evidence="7">
    <location>
        <begin position="1288"/>
        <end position="1305"/>
    </location>
</feature>
<dbReference type="InterPro" id="IPR001054">
    <property type="entry name" value="A/G_cyclase"/>
</dbReference>
<keyword evidence="10" id="KW-1185">Reference proteome</keyword>
<feature type="transmembrane region" description="Helical" evidence="7">
    <location>
        <begin position="2085"/>
        <end position="2112"/>
    </location>
</feature>
<proteinExistence type="predicted"/>
<feature type="transmembrane region" description="Helical" evidence="7">
    <location>
        <begin position="1457"/>
        <end position="1474"/>
    </location>
</feature>
<evidence type="ECO:0000259" key="8">
    <source>
        <dbReference type="PROSITE" id="PS50125"/>
    </source>
</evidence>
<reference evidence="9" key="1">
    <citation type="submission" date="2021-01" db="EMBL/GenBank/DDBJ databases">
        <authorList>
            <consortium name="Genoscope - CEA"/>
            <person name="William W."/>
        </authorList>
    </citation>
    <scope>NUCLEOTIDE SEQUENCE</scope>
</reference>
<dbReference type="PANTHER" id="PTHR45627:SF12">
    <property type="entry name" value="ADENYLATE CYCLASE TYPE 2"/>
    <property type="match status" value="1"/>
</dbReference>
<evidence type="ECO:0000313" key="9">
    <source>
        <dbReference type="EMBL" id="CAD8107233.1"/>
    </source>
</evidence>
<feature type="transmembrane region" description="Helical" evidence="7">
    <location>
        <begin position="1118"/>
        <end position="1138"/>
    </location>
</feature>
<name>A0A8S1PXI7_9CILI</name>
<dbReference type="GO" id="GO:0009190">
    <property type="term" value="P:cyclic nucleotide biosynthetic process"/>
    <property type="evidence" value="ECO:0007669"/>
    <property type="project" value="InterPro"/>
</dbReference>
<comment type="subcellular location">
    <subcellularLocation>
        <location evidence="1">Membrane</location>
    </subcellularLocation>
</comment>
<keyword evidence="4 7" id="KW-1133">Transmembrane helix</keyword>
<dbReference type="OrthoDB" id="354346at2759"/>
<keyword evidence="2 7" id="KW-0812">Transmembrane</keyword>
<comment type="caution">
    <text evidence="9">The sequence shown here is derived from an EMBL/GenBank/DDBJ whole genome shotgun (WGS) entry which is preliminary data.</text>
</comment>
<feature type="transmembrane region" description="Helical" evidence="7">
    <location>
        <begin position="1150"/>
        <end position="1170"/>
    </location>
</feature>
<keyword evidence="3" id="KW-0547">Nucleotide-binding</keyword>
<feature type="transmembrane region" description="Helical" evidence="7">
    <location>
        <begin position="46"/>
        <end position="71"/>
    </location>
</feature>
<dbReference type="GO" id="GO:0035556">
    <property type="term" value="P:intracellular signal transduction"/>
    <property type="evidence" value="ECO:0007669"/>
    <property type="project" value="InterPro"/>
</dbReference>
<organism evidence="9 10">
    <name type="scientific">Paramecium sonneborni</name>
    <dbReference type="NCBI Taxonomy" id="65129"/>
    <lineage>
        <taxon>Eukaryota</taxon>
        <taxon>Sar</taxon>
        <taxon>Alveolata</taxon>
        <taxon>Ciliophora</taxon>
        <taxon>Intramacronucleata</taxon>
        <taxon>Oligohymenophorea</taxon>
        <taxon>Peniculida</taxon>
        <taxon>Parameciidae</taxon>
        <taxon>Paramecium</taxon>
    </lineage>
</organism>
<feature type="transmembrane region" description="Helical" evidence="7">
    <location>
        <begin position="1198"/>
        <end position="1220"/>
    </location>
</feature>
<dbReference type="GO" id="GO:0000166">
    <property type="term" value="F:nucleotide binding"/>
    <property type="evidence" value="ECO:0007669"/>
    <property type="project" value="UniProtKB-KW"/>
</dbReference>
<evidence type="ECO:0000256" key="6">
    <source>
        <dbReference type="ARBA" id="ARBA00023239"/>
    </source>
</evidence>
<evidence type="ECO:0000256" key="7">
    <source>
        <dbReference type="SAM" id="Phobius"/>
    </source>
</evidence>
<dbReference type="CDD" id="cd07302">
    <property type="entry name" value="CHD"/>
    <property type="match status" value="2"/>
</dbReference>
<evidence type="ECO:0000256" key="1">
    <source>
        <dbReference type="ARBA" id="ARBA00004370"/>
    </source>
</evidence>
<evidence type="ECO:0000256" key="3">
    <source>
        <dbReference type="ARBA" id="ARBA00022741"/>
    </source>
</evidence>
<evidence type="ECO:0000256" key="5">
    <source>
        <dbReference type="ARBA" id="ARBA00023136"/>
    </source>
</evidence>
<feature type="transmembrane region" description="Helical" evidence="7">
    <location>
        <begin position="2022"/>
        <end position="2040"/>
    </location>
</feature>
<gene>
    <name evidence="9" type="ORF">PSON_ATCC_30995.1.T0880185</name>
</gene>
<dbReference type="PANTHER" id="PTHR45627">
    <property type="entry name" value="ADENYLATE CYCLASE TYPE 1"/>
    <property type="match status" value="1"/>
</dbReference>
<evidence type="ECO:0000313" key="10">
    <source>
        <dbReference type="Proteomes" id="UP000692954"/>
    </source>
</evidence>
<accession>A0A8S1PXI7</accession>
<evidence type="ECO:0000256" key="2">
    <source>
        <dbReference type="ARBA" id="ARBA00022692"/>
    </source>
</evidence>
<sequence>MKKNTYQIQFRNGETVLQDGFSENENKIKRANLKFFIPLRALKENIIYFVLLILQVFSSKALYFVGILLIIQQWLVDLHNFIKIRKMDEMVNNQEARVLKQWDECIINKEIIETIKERLNKQDQSESNQRQKSKSQVEKSSQVIKKVEFVQNQKKGTIVSNVSIPFSNISYKQQQSNKNIRTENANKYNQMSPLIYKDMALKLKQIQMMEDNELIIEFKKKVPSMFLKAATPTAQKIPLNEKLKKMEKDKMNLIKIQCVENIMIGDVIILERNQRAPCDILVLHCNDENFSVQHQLCDYSSTTVRKPVVQNRSDSQNLAQFKKSLTGNIVCYEHNFNIKGFFQLKKDPQSRIFGFENFIFCQERLLSTPWVLGIVVKVGNSCQCYARYLGQLRFENFQFVPQYIIVLIIIIVQIIVYNQNEFLRNLRSITQIVIDNCIYLVLMVPHCYKIYYKLCSLIQLKGIGTVDQKQIMSCHIDKYIDKQFLTVSVDAFIDNSFSLQCIIYNNKLCEFEEQKFLQFLVQTCTGFLNAKEELRNVEKEEQEEIQQGSQVINYLMQSSCSDELISQRECIINQIPKSVEGRFIYYQQQESKEDLNINQMDLIQQEQISKDKTIIDNHEGYYNETIQRATNPVRSSKGYQSLKDQFKQEDYQIDEEELCKNMLKNCSPDELNPLLLQLAMNHLAFSKLLITEKKEQKVKNKFLGQLDQKQVNLSKAMGYEFICVNNVQNVQHYIIQINQEFHSFKLVITKLDIQRQRLFMLFEMAEYYQDNDKQFILFLREGNVKKNEGIDDKVWKHQYDQLHYIYYSYCYLTQESATVFLQSVESNTPDNQLYTLMEQVFKLNIILGLKYTLKTDCQDFMKKIRKSDYQIFVYTQNQEIFSTSILYQSELLLQNDLILHFNQQNEEDLRAYFKQSLQDFSNTFGDASINSSQFIKIQALNSQKQITVEQVEEKPRTKKIIVMMNNQSLQYIMENHYFKNNLKLILGFTKVLFLYQATQDQLNIIQDIWCTPDKTINLLYENQSLLRCFHGCQLQILQLQQFSLFKNQKIEKVERKQFFSKLIISLQQRLIFEKCYFNEMQINSNTDVIIQGYKELDRILFFQSPLLKIFFRALYQQTLYKTITFVSSFTFVTMIYTWNTLDQMDYLIEIIFYFYIYQLVLFSLQHYSFIDQSKKLKDNKDQSILLQKYSQHKSQMETIIIMILKHILQGVLISCIFIYRMYDLEYYLYIFMSISINDWLYLMINLNIIEAIILAGLFPILFYIYILSDNAQNNEWNESIDPQDVFSIILGTTFILITNLLFDYLENQHSISIPIFNDDFLSYLNYIQLMITQKQKKKTLTILQNKVNELFENIEQVDLSIQKLLLNQQNNQSKFGQWRQQIFKKAQTILMWKKKQIIQSFQLLFYHNTFILILYIYQDRNYFFLVDYLISFCLQAIQFGIQLLFQLPTNQQEYLEYAKFLLSTATTISILFVMKSVDNLNSILTIQLFVVYELSIKFHPIYDFRVYITTAVATMIGYIAWYIVETDSIISNQIAVIQFIILFSVQQYFVKSYVKIIIKFNQFIQLEEDQAQNKLNFIEQNNKINDILGILLPKFIRDRLNETDQYNIHQNQGLVAIVFCDICNFDQMVIEEKDKIITFLDDIFRTFDKYCQIYGVQKIETVGKTYLASAGLKACEQELTYLSQVDPVQRALNLAEQMMIYIRSKMWGYKGQQLVGKIGIHYGGAISGVIGFHKPQFSLIGDTINTTSRVCSTGLEDAITLSEQAFDQLKNENIEFEIRNVEMKGLGIRPTYIYKCKIQNKDNPLYMQIEQDVQSKDARSQYFVRKNPEIFKKDLKKRKTILTMIDTMKQKMDSMQEQGAQNVFGIKPIDPTYYQQPLDDKSRHSIKLLSKDGSDDNHIKQSQQRPSTFKRLVTMFQNKFQLENYEPEIDEMIDYEQLLNVILLKNEYTLEHNIIKETSFLQLLQISYYKKQMNQFVSYEQYIEFVKIQSKNQTVQNLRIYVLYYIIKQFCLIQFYSDLNLGLIVLQWLCCLINLIQFLVNNKQFFEKWKMLIKLLLCFEALLSGLVIILEEDNQLKNIHVYEIIFIQSLFCSIQILSFWMKVLFCMTIAFYSTIILAIDGTQVISIYFVIISSMYNIMLILLIEQQQVGCFNQKIIFKTQQQKESQLLQYLLPKHILNKFLDDRIGNIGICDRIDNLTILFADIAGFTEYSSKVKPEEVLVMLKNLFVEFDRKCCDLNVYKLYTIGDCYVAIGMIDYHNRNPHQEAKNIIDLAFGMINIIAQVRKQINFDGLNMRIGVHTGSVFGGVMGTDIVRYDIYGPDVLIANKMESNGVKGYVQVSQQTKKYLEEDYSSLFQFDLNVTLELKSIGREIEGYLVKKQDEDDLNQQDRSF</sequence>
<dbReference type="GO" id="GO:0005886">
    <property type="term" value="C:plasma membrane"/>
    <property type="evidence" value="ECO:0007669"/>
    <property type="project" value="TreeGrafter"/>
</dbReference>
<feature type="transmembrane region" description="Helical" evidence="7">
    <location>
        <begin position="2052"/>
        <end position="2070"/>
    </location>
</feature>
<feature type="domain" description="Guanylate cyclase" evidence="8">
    <location>
        <begin position="1616"/>
        <end position="1751"/>
    </location>
</feature>
<feature type="transmembrane region" description="Helical" evidence="7">
    <location>
        <begin position="1506"/>
        <end position="1524"/>
    </location>
</feature>
<dbReference type="Pfam" id="PF00211">
    <property type="entry name" value="Guanylate_cyc"/>
    <property type="match status" value="2"/>
</dbReference>
<keyword evidence="6" id="KW-0456">Lyase</keyword>
<feature type="transmembrane region" description="Helical" evidence="7">
    <location>
        <begin position="399"/>
        <end position="417"/>
    </location>
</feature>
<feature type="transmembrane region" description="Helical" evidence="7">
    <location>
        <begin position="1397"/>
        <end position="1417"/>
    </location>
</feature>